<evidence type="ECO:0000256" key="2">
    <source>
        <dbReference type="ARBA" id="ARBA00023002"/>
    </source>
</evidence>
<dbReference type="EMBL" id="JAJSOF020000021">
    <property type="protein sequence ID" value="KAJ4437374.1"/>
    <property type="molecule type" value="Genomic_DNA"/>
</dbReference>
<dbReference type="InterPro" id="IPR002347">
    <property type="entry name" value="SDR_fam"/>
</dbReference>
<name>A0ABQ8SU67_PERAM</name>
<dbReference type="SUPFAM" id="SSF51735">
    <property type="entry name" value="NAD(P)-binding Rossmann-fold domains"/>
    <property type="match status" value="1"/>
</dbReference>
<dbReference type="InterPro" id="IPR036291">
    <property type="entry name" value="NAD(P)-bd_dom_sf"/>
</dbReference>
<proteinExistence type="inferred from homology"/>
<dbReference type="PRINTS" id="PR00081">
    <property type="entry name" value="GDHRDH"/>
</dbReference>
<comment type="caution">
    <text evidence="4">The sequence shown here is derived from an EMBL/GenBank/DDBJ whole genome shotgun (WGS) entry which is preliminary data.</text>
</comment>
<dbReference type="PRINTS" id="PR00080">
    <property type="entry name" value="SDRFAMILY"/>
</dbReference>
<reference evidence="4 5" key="1">
    <citation type="journal article" date="2022" name="Allergy">
        <title>Genome assembly and annotation of Periplaneta americana reveal a comprehensive cockroach allergen profile.</title>
        <authorList>
            <person name="Wang L."/>
            <person name="Xiong Q."/>
            <person name="Saelim N."/>
            <person name="Wang L."/>
            <person name="Nong W."/>
            <person name="Wan A.T."/>
            <person name="Shi M."/>
            <person name="Liu X."/>
            <person name="Cao Q."/>
            <person name="Hui J.H.L."/>
            <person name="Sookrung N."/>
            <person name="Leung T.F."/>
            <person name="Tungtrongchitr A."/>
            <person name="Tsui S.K.W."/>
        </authorList>
    </citation>
    <scope>NUCLEOTIDE SEQUENCE [LARGE SCALE GENOMIC DNA]</scope>
    <source>
        <strain evidence="4">PWHHKU_190912</strain>
    </source>
</reference>
<protein>
    <recommendedName>
        <fullName evidence="6">Dehydrogenase/reductase SDR family member 11</fullName>
    </recommendedName>
</protein>
<sequence length="227" mass="25372">MERWSGRVALVTGASSGIGAELATQLVKSGLQVVGIARRVENIEKLAQNLQNEPGNLHPVKADITCEEEVKAAFAWVQSNLGGVDILVNCAGADSINTLIDGPLESWKLIFDVNVLARSNVTKEALASMKEKGVDDGLIIHINGILGHSIPDINFLSIYMYSAAEHAVTVLTEGLRRELLKINSKIRISVSHFCIFISNSVSSWVTYDCAYYYYYYYYYYYAYYYHY</sequence>
<dbReference type="PANTHER" id="PTHR43115:SF4">
    <property type="entry name" value="DEHYDROGENASE_REDUCTASE SDR FAMILY MEMBER 11"/>
    <property type="match status" value="1"/>
</dbReference>
<accession>A0ABQ8SU67</accession>
<comment type="similarity">
    <text evidence="1 3">Belongs to the short-chain dehydrogenases/reductases (SDR) family.</text>
</comment>
<dbReference type="PANTHER" id="PTHR43115">
    <property type="entry name" value="DEHYDROGENASE/REDUCTASE SDR FAMILY MEMBER 11"/>
    <property type="match status" value="1"/>
</dbReference>
<keyword evidence="5" id="KW-1185">Reference proteome</keyword>
<evidence type="ECO:0000313" key="5">
    <source>
        <dbReference type="Proteomes" id="UP001148838"/>
    </source>
</evidence>
<dbReference type="Gene3D" id="3.40.50.720">
    <property type="entry name" value="NAD(P)-binding Rossmann-like Domain"/>
    <property type="match status" value="1"/>
</dbReference>
<evidence type="ECO:0000313" key="4">
    <source>
        <dbReference type="EMBL" id="KAJ4437374.1"/>
    </source>
</evidence>
<evidence type="ECO:0008006" key="6">
    <source>
        <dbReference type="Google" id="ProtNLM"/>
    </source>
</evidence>
<dbReference type="Pfam" id="PF00106">
    <property type="entry name" value="adh_short"/>
    <property type="match status" value="1"/>
</dbReference>
<dbReference type="Proteomes" id="UP001148838">
    <property type="component" value="Unassembled WGS sequence"/>
</dbReference>
<gene>
    <name evidence="4" type="ORF">ANN_17517</name>
</gene>
<organism evidence="4 5">
    <name type="scientific">Periplaneta americana</name>
    <name type="common">American cockroach</name>
    <name type="synonym">Blatta americana</name>
    <dbReference type="NCBI Taxonomy" id="6978"/>
    <lineage>
        <taxon>Eukaryota</taxon>
        <taxon>Metazoa</taxon>
        <taxon>Ecdysozoa</taxon>
        <taxon>Arthropoda</taxon>
        <taxon>Hexapoda</taxon>
        <taxon>Insecta</taxon>
        <taxon>Pterygota</taxon>
        <taxon>Neoptera</taxon>
        <taxon>Polyneoptera</taxon>
        <taxon>Dictyoptera</taxon>
        <taxon>Blattodea</taxon>
        <taxon>Blattoidea</taxon>
        <taxon>Blattidae</taxon>
        <taxon>Blattinae</taxon>
        <taxon>Periplaneta</taxon>
    </lineage>
</organism>
<evidence type="ECO:0000256" key="3">
    <source>
        <dbReference type="RuleBase" id="RU000363"/>
    </source>
</evidence>
<keyword evidence="2" id="KW-0560">Oxidoreductase</keyword>
<evidence type="ECO:0000256" key="1">
    <source>
        <dbReference type="ARBA" id="ARBA00006484"/>
    </source>
</evidence>